<feature type="compositionally biased region" description="Polar residues" evidence="1">
    <location>
        <begin position="333"/>
        <end position="348"/>
    </location>
</feature>
<feature type="compositionally biased region" description="Basic and acidic residues" evidence="1">
    <location>
        <begin position="510"/>
        <end position="519"/>
    </location>
</feature>
<feature type="compositionally biased region" description="Acidic residues" evidence="1">
    <location>
        <begin position="280"/>
        <end position="298"/>
    </location>
</feature>
<reference evidence="3 4" key="1">
    <citation type="journal article" date="2020" name="G3 (Bethesda)">
        <title>Improved Reference Genome for Cyclotella cryptica CCMP332, a Model for Cell Wall Morphogenesis, Salinity Adaptation, and Lipid Production in Diatoms (Bacillariophyta).</title>
        <authorList>
            <person name="Roberts W.R."/>
            <person name="Downey K.M."/>
            <person name="Ruck E.C."/>
            <person name="Traller J.C."/>
            <person name="Alverson A.J."/>
        </authorList>
    </citation>
    <scope>NUCLEOTIDE SEQUENCE [LARGE SCALE GENOMIC DNA]</scope>
    <source>
        <strain evidence="3 4">CCMP332</strain>
    </source>
</reference>
<feature type="compositionally biased region" description="Basic residues" evidence="1">
    <location>
        <begin position="543"/>
        <end position="553"/>
    </location>
</feature>
<proteinExistence type="predicted"/>
<name>A0ABD3P152_9STRA</name>
<sequence length="915" mass="103302">MISSNSQHKIHRLVPRRKVKSGSLADISRGETSSAAATTSESISNAKATTIDHDASLTTTSSVGMSTATIAASRERIGMPSSQSPKPPQVEDDSSSSSEEESEPSSYSSERSLLISQIDATKLSPEIDPDTLSNYELLRLRNIQRNEAKLASLGLIGLTTKDQKTKSATNAKPKAKPGNNNNLIIWNIRYQELVAFHSAHGHVTVPTSHGPLYTWAKRQKAQYKSYKEGKKCSLDDERAGMLERLGVEEYWLGNARTVVNKTTIPANHIKKTNTKNPDSGGEEELGSIDSYSEEDEEMNFPPDKSGSSMRRELERLESPKWMDGYSDDDETKSVQGGSASTRTLSDSSRYGLKSSNRKGRRLVNGYSDDETDYHTRRRGNCDKRSKHEDKRMRHRSLRHDSDDYEQNDYEPEEVDTSKTRNKLTGRGGNFQGHQSTKTPVGRISREKHSGNNSTVKVSMSRGRSCPIERGRSSRNRGGQRPMDDYSDDDADSVEEDSRMRRRQSRGRSVKNNERRRLMEENLDDDAYSSEYDDASRTSSSFMRSRRPQKHKGRTSMNNKSQDDSGETTDYETTTRRGGTSKNRRSIEKHSGRSNDHSDDNETRSIDYSTLNRHRGSSKNSGSRLNQKGQRLTEYYYDGRNSSSFEHRSAVGRPRSANNMGKFSGHNSRRRVPTTELQREKRSNVNQQSPRFFDNSTPKQTESRTTPIRLATRHTKTSLEQIEEISTSNHLERTVTHKPLKRKEFVNEGLKRSLSKRRRSDVSEDLDSGTYRSDVPSSSSISSTSASTKSSSLDQTIKPIKEVVITQTLTGQAQRKSLQVERNQILAEYAHLYTRKCLFKEKMTRLMCEAKNLESYLIENKSTLVNASEGSVELMVKNQNVGLSKGSVLVDNFEKFNAYLRTAEASVNGRYRKFLM</sequence>
<organism evidence="3 4">
    <name type="scientific">Cyclotella cryptica</name>
    <dbReference type="NCBI Taxonomy" id="29204"/>
    <lineage>
        <taxon>Eukaryota</taxon>
        <taxon>Sar</taxon>
        <taxon>Stramenopiles</taxon>
        <taxon>Ochrophyta</taxon>
        <taxon>Bacillariophyta</taxon>
        <taxon>Coscinodiscophyceae</taxon>
        <taxon>Thalassiosirophycidae</taxon>
        <taxon>Stephanodiscales</taxon>
        <taxon>Stephanodiscaceae</taxon>
        <taxon>Cyclotella</taxon>
    </lineage>
</organism>
<feature type="region of interest" description="Disordered" evidence="1">
    <location>
        <begin position="74"/>
        <end position="111"/>
    </location>
</feature>
<feature type="compositionally biased region" description="Acidic residues" evidence="1">
    <location>
        <begin position="402"/>
        <end position="414"/>
    </location>
</feature>
<keyword evidence="4" id="KW-1185">Reference proteome</keyword>
<feature type="compositionally biased region" description="Acidic residues" evidence="1">
    <location>
        <begin position="90"/>
        <end position="103"/>
    </location>
</feature>
<feature type="compositionally biased region" description="Basic and acidic residues" evidence="1">
    <location>
        <begin position="584"/>
        <end position="604"/>
    </location>
</feature>
<feature type="domain" description="Helicase-associated" evidence="2">
    <location>
        <begin position="186"/>
        <end position="247"/>
    </location>
</feature>
<feature type="compositionally biased region" description="Basic residues" evidence="1">
    <location>
        <begin position="499"/>
        <end position="508"/>
    </location>
</feature>
<dbReference type="Pfam" id="PF03457">
    <property type="entry name" value="HA"/>
    <property type="match status" value="1"/>
</dbReference>
<feature type="compositionally biased region" description="Basic and acidic residues" evidence="1">
    <location>
        <begin position="379"/>
        <end position="391"/>
    </location>
</feature>
<evidence type="ECO:0000313" key="3">
    <source>
        <dbReference type="EMBL" id="KAL3781900.1"/>
    </source>
</evidence>
<dbReference type="Gene3D" id="6.10.140.530">
    <property type="match status" value="1"/>
</dbReference>
<dbReference type="EMBL" id="JABMIG020000303">
    <property type="protein sequence ID" value="KAL3781900.1"/>
    <property type="molecule type" value="Genomic_DNA"/>
</dbReference>
<evidence type="ECO:0000313" key="4">
    <source>
        <dbReference type="Proteomes" id="UP001516023"/>
    </source>
</evidence>
<evidence type="ECO:0000256" key="1">
    <source>
        <dbReference type="SAM" id="MobiDB-lite"/>
    </source>
</evidence>
<feature type="compositionally biased region" description="Basic residues" evidence="1">
    <location>
        <begin position="8"/>
        <end position="20"/>
    </location>
</feature>
<dbReference type="PANTHER" id="PTHR33418:SF1">
    <property type="entry name" value="HELICASE-ASSOCIATED DOMAIN-CONTAINING PROTEIN"/>
    <property type="match status" value="1"/>
</dbReference>
<gene>
    <name evidence="3" type="ORF">HJC23_004085</name>
</gene>
<dbReference type="InterPro" id="IPR005114">
    <property type="entry name" value="Helicase_assoc"/>
</dbReference>
<protein>
    <recommendedName>
        <fullName evidence="2">Helicase-associated domain-containing protein</fullName>
    </recommendedName>
</protein>
<feature type="compositionally biased region" description="Basic and acidic residues" evidence="1">
    <location>
        <begin position="309"/>
        <end position="320"/>
    </location>
</feature>
<feature type="compositionally biased region" description="Acidic residues" evidence="1">
    <location>
        <begin position="484"/>
        <end position="494"/>
    </location>
</feature>
<dbReference type="AlphaFoldDB" id="A0ABD3P152"/>
<feature type="compositionally biased region" description="Acidic residues" evidence="1">
    <location>
        <begin position="520"/>
        <end position="532"/>
    </location>
</feature>
<feature type="region of interest" description="Disordered" evidence="1">
    <location>
        <begin position="1"/>
        <end position="62"/>
    </location>
</feature>
<feature type="compositionally biased region" description="Polar residues" evidence="1">
    <location>
        <begin position="683"/>
        <end position="705"/>
    </location>
</feature>
<feature type="region of interest" description="Disordered" evidence="1">
    <location>
        <begin position="748"/>
        <end position="792"/>
    </location>
</feature>
<feature type="region of interest" description="Disordered" evidence="1">
    <location>
        <begin position="269"/>
        <end position="706"/>
    </location>
</feature>
<evidence type="ECO:0000259" key="2">
    <source>
        <dbReference type="Pfam" id="PF03457"/>
    </source>
</evidence>
<comment type="caution">
    <text evidence="3">The sequence shown here is derived from an EMBL/GenBank/DDBJ whole genome shotgun (WGS) entry which is preliminary data.</text>
</comment>
<accession>A0ABD3P152</accession>
<dbReference type="PANTHER" id="PTHR33418">
    <property type="entry name" value="HELICASE-ASSOCIATED"/>
    <property type="match status" value="1"/>
</dbReference>
<feature type="compositionally biased region" description="Low complexity" evidence="1">
    <location>
        <begin position="776"/>
        <end position="791"/>
    </location>
</feature>
<feature type="compositionally biased region" description="Polar residues" evidence="1">
    <location>
        <begin position="617"/>
        <end position="629"/>
    </location>
</feature>
<dbReference type="Proteomes" id="UP001516023">
    <property type="component" value="Unassembled WGS sequence"/>
</dbReference>